<name>A0AAP5IFK0_9CYAN</name>
<accession>A0AAP5IFK0</accession>
<evidence type="ECO:0000313" key="2">
    <source>
        <dbReference type="EMBL" id="MDR9900676.1"/>
    </source>
</evidence>
<dbReference type="EMBL" id="JAALHA020000037">
    <property type="protein sequence ID" value="MDR9900676.1"/>
    <property type="molecule type" value="Genomic_DNA"/>
</dbReference>
<proteinExistence type="predicted"/>
<gene>
    <name evidence="2" type="ORF">G7B40_040010</name>
</gene>
<keyword evidence="1" id="KW-0472">Membrane</keyword>
<comment type="caution">
    <text evidence="2">The sequence shown here is derived from an EMBL/GenBank/DDBJ whole genome shotgun (WGS) entry which is preliminary data.</text>
</comment>
<evidence type="ECO:0000256" key="1">
    <source>
        <dbReference type="SAM" id="Phobius"/>
    </source>
</evidence>
<dbReference type="Proteomes" id="UP000667802">
    <property type="component" value="Unassembled WGS sequence"/>
</dbReference>
<dbReference type="Pfam" id="PF20538">
    <property type="entry name" value="DUF6753"/>
    <property type="match status" value="1"/>
</dbReference>
<evidence type="ECO:0000313" key="3">
    <source>
        <dbReference type="Proteomes" id="UP000667802"/>
    </source>
</evidence>
<dbReference type="InterPro" id="IPR046641">
    <property type="entry name" value="DUF6753"/>
</dbReference>
<feature type="transmembrane region" description="Helical" evidence="1">
    <location>
        <begin position="175"/>
        <end position="194"/>
    </location>
</feature>
<sequence>MSTNNGRGQDLLDRVLVGRDDATKARVLDLVLRLGISPHDELFVIMIALNHLQLLIEDAPQDWQTLFSDFQGELEEWSKINLDTLDAIIRKAEQEQILAQTSQQLASALKDSTMYWNKLNTMLSKSPLLSQGSKLISLAQEQSDRLQTIQSTQKQHTEKLTTLNAMTMRSSVNRIFLPLWLKILLVVLTISTLWDHMTLSGIQTVLRHGK</sequence>
<keyword evidence="1" id="KW-1133">Transmembrane helix</keyword>
<dbReference type="RefSeq" id="WP_208344379.1">
    <property type="nucleotide sequence ID" value="NZ_CAWQFN010000496.1"/>
</dbReference>
<organism evidence="2 3">
    <name type="scientific">Aetokthonos hydrillicola Thurmond2011</name>
    <dbReference type="NCBI Taxonomy" id="2712845"/>
    <lineage>
        <taxon>Bacteria</taxon>
        <taxon>Bacillati</taxon>
        <taxon>Cyanobacteriota</taxon>
        <taxon>Cyanophyceae</taxon>
        <taxon>Nostocales</taxon>
        <taxon>Hapalosiphonaceae</taxon>
        <taxon>Aetokthonos</taxon>
    </lineage>
</organism>
<protein>
    <submittedName>
        <fullName evidence="2">Uncharacterized protein</fullName>
    </submittedName>
</protein>
<keyword evidence="1" id="KW-0812">Transmembrane</keyword>
<keyword evidence="3" id="KW-1185">Reference proteome</keyword>
<dbReference type="AlphaFoldDB" id="A0AAP5IFK0"/>
<reference evidence="3" key="1">
    <citation type="journal article" date="2021" name="Science">
        <title>Hunting the eagle killer: A cyanobacterial neurotoxin causes vacuolar myelinopathy.</title>
        <authorList>
            <person name="Breinlinger S."/>
            <person name="Phillips T.J."/>
            <person name="Haram B.N."/>
            <person name="Mares J."/>
            <person name="Martinez Yerena J.A."/>
            <person name="Hrouzek P."/>
            <person name="Sobotka R."/>
            <person name="Henderson W.M."/>
            <person name="Schmieder P."/>
            <person name="Williams S.M."/>
            <person name="Lauderdale J.D."/>
            <person name="Wilde H.D."/>
            <person name="Gerrin W."/>
            <person name="Kust A."/>
            <person name="Washington J.W."/>
            <person name="Wagner C."/>
            <person name="Geier B."/>
            <person name="Liebeke M."/>
            <person name="Enke H."/>
            <person name="Niedermeyer T.H.J."/>
            <person name="Wilde S.B."/>
        </authorList>
    </citation>
    <scope>NUCLEOTIDE SEQUENCE [LARGE SCALE GENOMIC DNA]</scope>
    <source>
        <strain evidence="3">Thurmond2011</strain>
    </source>
</reference>